<accession>A0A4E0QZF6</accession>
<comment type="caution">
    <text evidence="2">The sequence shown here is derived from an EMBL/GenBank/DDBJ whole genome shotgun (WGS) entry which is preliminary data.</text>
</comment>
<reference evidence="2" key="1">
    <citation type="submission" date="2019-03" db="EMBL/GenBank/DDBJ databases">
        <title>Improved annotation for the trematode Fasciola hepatica.</title>
        <authorList>
            <person name="Choi Y.-J."/>
            <person name="Martin J."/>
            <person name="Mitreva M."/>
        </authorList>
    </citation>
    <scope>NUCLEOTIDE SEQUENCE [LARGE SCALE GENOMIC DNA]</scope>
</reference>
<sequence>MTTPPGNAASSASTPVLSVLAHSPNTDSRQTATFSYILEDGSDNQMDTSKCGILSCRWIKRYKCHFCQCFRSNSNDINRTAVPFTPPTERWCSGSTNQSPSGLSRAAGDSATTNLTDVLPRGNSERSFAFTQSTLPTTLNDAFKQFVRIFQKTALPSTSDQKTLSPRNSTQCNENEPEKDCQTVTNLDSFQKGESQAELVTKATVSSMVPSTYPPKKGLVCKNVATPVNKSEAKTPTSGLLTNTNCDGILDTGATFQTLITSHIPPFDSKQFTEIGHGESPTFLSSTASMIAKVTSSSYRQCLRRSQSLTSSVSQSRRNQWRELEKALSVSILKTSSQTDGAIPQGTNKDSVTASEEEIAELLGDALQEFVCQSRPKTGEEVETICVTKSDTDDLTAGTGRDMSVQFKSSVSFRTCSVQSPDTLSTMITVPSTSPSHQSKPSGKCDKFVQSERCTSYLQSPTVTCGTYGRIESRRKKVTTACGWNHRVLKKSVTYESNARLPPVYGDIYGNSNPFRQACRTIRAQKSLQKVDPRNSLRTARSMTAPLLPNNSAVHGEISPEFLQTQNANEGSLKLRERNRCTSYSEQFRLRRRLASRSAQPVRMNVRKPNHVRLYADDTETTCSIKTAGILELAETSDLLGEGSMRSFEKELHWFCFGTPERKTEIAVDKKTQEQRVKSRCSGDAINQSTLKLSPHSELVPINYPYYQMPDISTDQLWFSIRPTASVMTVPNNPILMDYQIPEPQLKPTTFFLQAARPWTVCMPTGWASTFNPCTQMQPPGPIFPHQYPPTSPAPTPLSSYLSLAAYPYGVFTTQRSFKTPSLDQTVSRKTLRVS</sequence>
<name>A0A4E0QZF6_FASHE</name>
<dbReference type="AlphaFoldDB" id="A0A4E0QZF6"/>
<dbReference type="Proteomes" id="UP000230066">
    <property type="component" value="Unassembled WGS sequence"/>
</dbReference>
<keyword evidence="3" id="KW-1185">Reference proteome</keyword>
<evidence type="ECO:0000256" key="1">
    <source>
        <dbReference type="SAM" id="MobiDB-lite"/>
    </source>
</evidence>
<proteinExistence type="predicted"/>
<protein>
    <submittedName>
        <fullName evidence="2">Uncharacterized protein</fullName>
    </submittedName>
</protein>
<feature type="compositionally biased region" description="Polar residues" evidence="1">
    <location>
        <begin position="93"/>
        <end position="102"/>
    </location>
</feature>
<evidence type="ECO:0000313" key="3">
    <source>
        <dbReference type="Proteomes" id="UP000230066"/>
    </source>
</evidence>
<feature type="region of interest" description="Disordered" evidence="1">
    <location>
        <begin position="86"/>
        <end position="120"/>
    </location>
</feature>
<evidence type="ECO:0000313" key="2">
    <source>
        <dbReference type="EMBL" id="THD19704.1"/>
    </source>
</evidence>
<feature type="compositionally biased region" description="Polar residues" evidence="1">
    <location>
        <begin position="157"/>
        <end position="174"/>
    </location>
</feature>
<organism evidence="2 3">
    <name type="scientific">Fasciola hepatica</name>
    <name type="common">Liver fluke</name>
    <dbReference type="NCBI Taxonomy" id="6192"/>
    <lineage>
        <taxon>Eukaryota</taxon>
        <taxon>Metazoa</taxon>
        <taxon>Spiralia</taxon>
        <taxon>Lophotrochozoa</taxon>
        <taxon>Platyhelminthes</taxon>
        <taxon>Trematoda</taxon>
        <taxon>Digenea</taxon>
        <taxon>Plagiorchiida</taxon>
        <taxon>Echinostomata</taxon>
        <taxon>Echinostomatoidea</taxon>
        <taxon>Fasciolidae</taxon>
        <taxon>Fasciola</taxon>
    </lineage>
</organism>
<dbReference type="EMBL" id="JXXN02005800">
    <property type="protein sequence ID" value="THD19704.1"/>
    <property type="molecule type" value="Genomic_DNA"/>
</dbReference>
<feature type="region of interest" description="Disordered" evidence="1">
    <location>
        <begin position="157"/>
        <end position="179"/>
    </location>
</feature>
<gene>
    <name evidence="2" type="ORF">D915_006386</name>
</gene>